<evidence type="ECO:0000313" key="10">
    <source>
        <dbReference type="Proteomes" id="UP001152836"/>
    </source>
</evidence>
<dbReference type="Pfam" id="PF00089">
    <property type="entry name" value="Trypsin"/>
    <property type="match status" value="1"/>
</dbReference>
<dbReference type="InterPro" id="IPR009003">
    <property type="entry name" value="Peptidase_S1_PA"/>
</dbReference>
<dbReference type="InterPro" id="IPR043504">
    <property type="entry name" value="Peptidase_S1_PA_chymotrypsin"/>
</dbReference>
<feature type="domain" description="Peptidase S1" evidence="8">
    <location>
        <begin position="54"/>
        <end position="297"/>
    </location>
</feature>
<evidence type="ECO:0000256" key="5">
    <source>
        <dbReference type="ARBA" id="ARBA00023157"/>
    </source>
</evidence>
<dbReference type="CDD" id="cd00190">
    <property type="entry name" value="Tryp_SPc"/>
    <property type="match status" value="1"/>
</dbReference>
<dbReference type="PRINTS" id="PR00722">
    <property type="entry name" value="CHYMOTRYPSIN"/>
</dbReference>
<gene>
    <name evidence="9" type="primary">Prss32</name>
    <name evidence="9" type="ORF">PHOROB_LOCUS4716</name>
</gene>
<keyword evidence="4 7" id="KW-0720">Serine protease</keyword>
<name>A0AAU9Z4C1_PHORO</name>
<dbReference type="InterPro" id="IPR001314">
    <property type="entry name" value="Peptidase_S1A"/>
</dbReference>
<dbReference type="SUPFAM" id="SSF50494">
    <property type="entry name" value="Trypsin-like serine proteases"/>
    <property type="match status" value="1"/>
</dbReference>
<dbReference type="SMART" id="SM00020">
    <property type="entry name" value="Tryp_SPc"/>
    <property type="match status" value="1"/>
</dbReference>
<evidence type="ECO:0000313" key="9">
    <source>
        <dbReference type="EMBL" id="CAH6786700.1"/>
    </source>
</evidence>
<evidence type="ECO:0000256" key="1">
    <source>
        <dbReference type="ARBA" id="ARBA00022670"/>
    </source>
</evidence>
<reference evidence="9" key="1">
    <citation type="submission" date="2022-06" db="EMBL/GenBank/DDBJ databases">
        <authorList>
            <person name="Andreotti S."/>
            <person name="Wyler E."/>
        </authorList>
    </citation>
    <scope>NUCLEOTIDE SEQUENCE</scope>
</reference>
<accession>A0AAU9Z4C1</accession>
<dbReference type="InterPro" id="IPR033116">
    <property type="entry name" value="TRYPSIN_SER"/>
</dbReference>
<dbReference type="EMBL" id="CALSGD010001391">
    <property type="protein sequence ID" value="CAH6786700.1"/>
    <property type="molecule type" value="Genomic_DNA"/>
</dbReference>
<dbReference type="AlphaFoldDB" id="A0AAU9Z4C1"/>
<keyword evidence="1 7" id="KW-0645">Protease</keyword>
<dbReference type="PROSITE" id="PS00134">
    <property type="entry name" value="TRYPSIN_HIS"/>
    <property type="match status" value="1"/>
</dbReference>
<dbReference type="InterPro" id="IPR018114">
    <property type="entry name" value="TRYPSIN_HIS"/>
</dbReference>
<evidence type="ECO:0000259" key="8">
    <source>
        <dbReference type="PROSITE" id="PS50240"/>
    </source>
</evidence>
<dbReference type="GO" id="GO:0004252">
    <property type="term" value="F:serine-type endopeptidase activity"/>
    <property type="evidence" value="ECO:0007669"/>
    <property type="project" value="InterPro"/>
</dbReference>
<dbReference type="InterPro" id="IPR001254">
    <property type="entry name" value="Trypsin_dom"/>
</dbReference>
<dbReference type="PROSITE" id="PS00135">
    <property type="entry name" value="TRYPSIN_SER"/>
    <property type="match status" value="1"/>
</dbReference>
<evidence type="ECO:0000256" key="6">
    <source>
        <dbReference type="ARBA" id="ARBA00023180"/>
    </source>
</evidence>
<comment type="caution">
    <text evidence="9">The sequence shown here is derived from an EMBL/GenBank/DDBJ whole genome shotgun (WGS) entry which is preliminary data.</text>
</comment>
<evidence type="ECO:0000256" key="2">
    <source>
        <dbReference type="ARBA" id="ARBA00022729"/>
    </source>
</evidence>
<keyword evidence="6" id="KW-0325">Glycoprotein</keyword>
<protein>
    <submittedName>
        <fullName evidence="9">Prss32 protein</fullName>
    </submittedName>
</protein>
<dbReference type="FunFam" id="2.40.10.10:FF:000039">
    <property type="entry name" value="Brain-specific serine protease 4"/>
    <property type="match status" value="1"/>
</dbReference>
<organism evidence="9 10">
    <name type="scientific">Phodopus roborovskii</name>
    <name type="common">Roborovski's desert hamster</name>
    <name type="synonym">Cricetulus roborovskii</name>
    <dbReference type="NCBI Taxonomy" id="109678"/>
    <lineage>
        <taxon>Eukaryota</taxon>
        <taxon>Metazoa</taxon>
        <taxon>Chordata</taxon>
        <taxon>Craniata</taxon>
        <taxon>Vertebrata</taxon>
        <taxon>Euteleostomi</taxon>
        <taxon>Mammalia</taxon>
        <taxon>Eutheria</taxon>
        <taxon>Euarchontoglires</taxon>
        <taxon>Glires</taxon>
        <taxon>Rodentia</taxon>
        <taxon>Myomorpha</taxon>
        <taxon>Muroidea</taxon>
        <taxon>Cricetidae</taxon>
        <taxon>Cricetinae</taxon>
        <taxon>Phodopus</taxon>
    </lineage>
</organism>
<keyword evidence="10" id="KW-1185">Reference proteome</keyword>
<dbReference type="Proteomes" id="UP001152836">
    <property type="component" value="Unassembled WGS sequence"/>
</dbReference>
<dbReference type="GO" id="GO:0006508">
    <property type="term" value="P:proteolysis"/>
    <property type="evidence" value="ECO:0007669"/>
    <property type="project" value="UniProtKB-KW"/>
</dbReference>
<evidence type="ECO:0000256" key="4">
    <source>
        <dbReference type="ARBA" id="ARBA00022825"/>
    </source>
</evidence>
<keyword evidence="3 7" id="KW-0378">Hydrolase</keyword>
<dbReference type="PANTHER" id="PTHR24253:SF144">
    <property type="entry name" value="CHYMOTRYPSIN-LIKE PROTEASE CTRL-1-RELATED"/>
    <property type="match status" value="1"/>
</dbReference>
<proteinExistence type="predicted"/>
<keyword evidence="5" id="KW-1015">Disulfide bond</keyword>
<keyword evidence="2" id="KW-0732">Signal</keyword>
<dbReference type="PROSITE" id="PS50240">
    <property type="entry name" value="TRYPSIN_DOM"/>
    <property type="match status" value="1"/>
</dbReference>
<evidence type="ECO:0000256" key="3">
    <source>
        <dbReference type="ARBA" id="ARBA00022801"/>
    </source>
</evidence>
<evidence type="ECO:0000256" key="7">
    <source>
        <dbReference type="RuleBase" id="RU363034"/>
    </source>
</evidence>
<dbReference type="PANTHER" id="PTHR24253">
    <property type="entry name" value="TRANSMEMBRANE PROTEASE SERINE"/>
    <property type="match status" value="1"/>
</dbReference>
<sequence length="332" mass="35584">MELARPAIFVIFFPGAILGSENLITNSYSLSSTIDSGSTNLGSVCGRPRASGRIVLGQDAQPGQWPWQVSVRENGEHVCGGSLIAEDWVLTAAHCFSQDQPLSAYTVLLGTISSYPEPSEPSELRTVAQFLKHPSYSANEHSSGDIALVQMASSISFGDYILPVCLPKPGDPLLPDTQCWVTGWGHIATNQPLPPPFALKELQVPLIDAQTCNAYYQENSVSSMEPVIFEDMLCAGFEEGKKDACNGDSGGPLVCDINSVWIQAGVVSWGSDCALSKRPGVYTNVSVYTSWIENTMWNSALEVKSFSPSLAGTSVSDLFLASLASCFLFLGP</sequence>
<dbReference type="Gene3D" id="2.40.10.10">
    <property type="entry name" value="Trypsin-like serine proteases"/>
    <property type="match status" value="2"/>
</dbReference>